<reference evidence="9" key="2">
    <citation type="submission" date="2023-05" db="EMBL/GenBank/DDBJ databases">
        <authorList>
            <person name="Schelkunov M.I."/>
        </authorList>
    </citation>
    <scope>NUCLEOTIDE SEQUENCE</scope>
    <source>
        <strain evidence="9">Hsosn_3</strain>
        <tissue evidence="9">Leaf</tissue>
    </source>
</reference>
<protein>
    <recommendedName>
        <fullName evidence="6">Enhancer of polycomb-like protein</fullName>
    </recommendedName>
</protein>
<dbReference type="GO" id="GO:0005634">
    <property type="term" value="C:nucleus"/>
    <property type="evidence" value="ECO:0007669"/>
    <property type="project" value="UniProtKB-SubCell"/>
</dbReference>
<dbReference type="Pfam" id="PF10513">
    <property type="entry name" value="EPL1"/>
    <property type="match status" value="1"/>
</dbReference>
<keyword evidence="10" id="KW-1185">Reference proteome</keyword>
<comment type="similarity">
    <text evidence="2 6">Belongs to the enhancer of polycomb family.</text>
</comment>
<evidence type="ECO:0000256" key="6">
    <source>
        <dbReference type="RuleBase" id="RU361124"/>
    </source>
</evidence>
<sequence>MRRSMREFKVLRSGKRVWTDKLDEVGKKPRRTRARAKDKMVLTEKSVEEPSVLKDNGELDEGFDMSREKTEMDVDEDTTKELAKGTEKEGGAVYERKDEMSAGGSPVSCTFGSFGVHKRRSLRLRKGRMCSPLVTENANGALPNDLSIGHDVIQCSLESGQQAFSPVVENSTKNVKKLKSPFAGLIENIDTSTCFANILVIDIDRCYREEGATFSLVKSDPSQWFVAIEKDGTRRYDVMVQPIMKTCSFNRITHAVIWTCDNGWRLEFPNRRDWLIFKELYKECAEHNIKAPKASGIPVPGVREVPSYSQSSRGSFKRPHSYITCKDDELTRALAKGTANYDLDCDDELWLEKFNNEYFQDKRIDEHVSAVAFEQIINSFEKGLFCRQDDYSDVRVAVDLSMNIERKEVLEAVHNYWMRRRKQKKSALARVFQCYQPRETHAPQAVNLGKKKSCTRQATRSGGGQQRTFSSSIGLPLHHPLYC</sequence>
<evidence type="ECO:0000256" key="7">
    <source>
        <dbReference type="SAM" id="MobiDB-lite"/>
    </source>
</evidence>
<keyword evidence="5 6" id="KW-0539">Nucleus</keyword>
<feature type="compositionally biased region" description="Basic and acidic residues" evidence="7">
    <location>
        <begin position="64"/>
        <end position="100"/>
    </location>
</feature>
<gene>
    <name evidence="9" type="ORF">POM88_006434</name>
</gene>
<organism evidence="9 10">
    <name type="scientific">Heracleum sosnowskyi</name>
    <dbReference type="NCBI Taxonomy" id="360622"/>
    <lineage>
        <taxon>Eukaryota</taxon>
        <taxon>Viridiplantae</taxon>
        <taxon>Streptophyta</taxon>
        <taxon>Embryophyta</taxon>
        <taxon>Tracheophyta</taxon>
        <taxon>Spermatophyta</taxon>
        <taxon>Magnoliopsida</taxon>
        <taxon>eudicotyledons</taxon>
        <taxon>Gunneridae</taxon>
        <taxon>Pentapetalae</taxon>
        <taxon>asterids</taxon>
        <taxon>campanulids</taxon>
        <taxon>Apiales</taxon>
        <taxon>Apiaceae</taxon>
        <taxon>Apioideae</taxon>
        <taxon>apioid superclade</taxon>
        <taxon>Tordylieae</taxon>
        <taxon>Tordyliinae</taxon>
        <taxon>Heracleum</taxon>
    </lineage>
</organism>
<evidence type="ECO:0000256" key="1">
    <source>
        <dbReference type="ARBA" id="ARBA00004123"/>
    </source>
</evidence>
<evidence type="ECO:0000313" key="10">
    <source>
        <dbReference type="Proteomes" id="UP001237642"/>
    </source>
</evidence>
<dbReference type="InterPro" id="IPR024943">
    <property type="entry name" value="Enhancer_polycomb"/>
</dbReference>
<reference evidence="9" key="1">
    <citation type="submission" date="2023-02" db="EMBL/GenBank/DDBJ databases">
        <title>Genome of toxic invasive species Heracleum sosnowskyi carries increased number of genes despite the absence of recent whole-genome duplications.</title>
        <authorList>
            <person name="Schelkunov M."/>
            <person name="Shtratnikova V."/>
            <person name="Makarenko M."/>
            <person name="Klepikova A."/>
            <person name="Omelchenko D."/>
            <person name="Novikova G."/>
            <person name="Obukhova E."/>
            <person name="Bogdanov V."/>
            <person name="Penin A."/>
            <person name="Logacheva M."/>
        </authorList>
    </citation>
    <scope>NUCLEOTIDE SEQUENCE</scope>
    <source>
        <strain evidence="9">Hsosn_3</strain>
        <tissue evidence="9">Leaf</tissue>
    </source>
</reference>
<dbReference type="GO" id="GO:0006357">
    <property type="term" value="P:regulation of transcription by RNA polymerase II"/>
    <property type="evidence" value="ECO:0007669"/>
    <property type="project" value="InterPro"/>
</dbReference>
<proteinExistence type="inferred from homology"/>
<keyword evidence="4 6" id="KW-0804">Transcription</keyword>
<dbReference type="InterPro" id="IPR019542">
    <property type="entry name" value="Enhancer_polycomb-like_N"/>
</dbReference>
<evidence type="ECO:0000256" key="3">
    <source>
        <dbReference type="ARBA" id="ARBA00023015"/>
    </source>
</evidence>
<comment type="caution">
    <text evidence="9">The sequence shown here is derived from an EMBL/GenBank/DDBJ whole genome shotgun (WGS) entry which is preliminary data.</text>
</comment>
<evidence type="ECO:0000313" key="9">
    <source>
        <dbReference type="EMBL" id="KAK1396571.1"/>
    </source>
</evidence>
<evidence type="ECO:0000256" key="5">
    <source>
        <dbReference type="ARBA" id="ARBA00023242"/>
    </source>
</evidence>
<comment type="subcellular location">
    <subcellularLocation>
        <location evidence="1 6">Nucleus</location>
    </subcellularLocation>
</comment>
<dbReference type="GO" id="GO:0035267">
    <property type="term" value="C:NuA4 histone acetyltransferase complex"/>
    <property type="evidence" value="ECO:0007669"/>
    <property type="project" value="InterPro"/>
</dbReference>
<keyword evidence="3 6" id="KW-0805">Transcription regulation</keyword>
<evidence type="ECO:0000256" key="2">
    <source>
        <dbReference type="ARBA" id="ARBA00008035"/>
    </source>
</evidence>
<dbReference type="AlphaFoldDB" id="A0AAD8N5G4"/>
<evidence type="ECO:0000256" key="4">
    <source>
        <dbReference type="ARBA" id="ARBA00023163"/>
    </source>
</evidence>
<name>A0AAD8N5G4_9APIA</name>
<dbReference type="EMBL" id="JAUIZM010000002">
    <property type="protein sequence ID" value="KAK1396571.1"/>
    <property type="molecule type" value="Genomic_DNA"/>
</dbReference>
<feature type="region of interest" description="Disordered" evidence="7">
    <location>
        <begin position="27"/>
        <end position="103"/>
    </location>
</feature>
<feature type="domain" description="Enhancer of polycomb-like N-terminal" evidence="8">
    <location>
        <begin position="290"/>
        <end position="382"/>
    </location>
</feature>
<dbReference type="PANTHER" id="PTHR14898">
    <property type="entry name" value="ENHANCER OF POLYCOMB"/>
    <property type="match status" value="1"/>
</dbReference>
<evidence type="ECO:0000259" key="8">
    <source>
        <dbReference type="Pfam" id="PF10513"/>
    </source>
</evidence>
<accession>A0AAD8N5G4</accession>
<feature type="compositionally biased region" description="Basic and acidic residues" evidence="7">
    <location>
        <begin position="35"/>
        <end position="57"/>
    </location>
</feature>
<feature type="compositionally biased region" description="Polar residues" evidence="7">
    <location>
        <begin position="455"/>
        <end position="472"/>
    </location>
</feature>
<dbReference type="Proteomes" id="UP001237642">
    <property type="component" value="Unassembled WGS sequence"/>
</dbReference>
<feature type="region of interest" description="Disordered" evidence="7">
    <location>
        <begin position="450"/>
        <end position="472"/>
    </location>
</feature>